<dbReference type="AlphaFoldDB" id="A0A1G2BBW7"/>
<sequence length="397" mass="45877">MKILQINKFFYRRAGAENYFLELSRALEELGQKVMYFSMKHPQNLKTPYEKYFIENIDFGNGAKKSLKKAEHFVYSTEAVKNLNRLLKNEKPDIAHLHNITHHLTPAILDVLRYHKIPTVQTLHDLQVMCPNYKMFIMDQPCERCKKHKYWNCFFYNCVQDSRAASLLSAFEMTFHNVLLKTYARGISRFIAPSHFMQKKMIEWGWPEEKISYLPNFVERKRDSTIARKNQIAFVGRFTKDKGVYLLLEAVKKLPHIRFVFAGSGEEEKQMQDIITKQHLNNCQLLGFLDEQKISTLIQSSTAVAVPSLLWENASLTVLESLSLGTPVIASNHGGLPELVQNGENGYLFTPASVDELVLAIEKVFKNSPLQIPENQYTKASHLTRLLKLYEEVVAKK</sequence>
<dbReference type="Proteomes" id="UP000176420">
    <property type="component" value="Unassembled WGS sequence"/>
</dbReference>
<feature type="domain" description="Glycosyltransferase subfamily 4-like N-terminal" evidence="2">
    <location>
        <begin position="15"/>
        <end position="221"/>
    </location>
</feature>
<dbReference type="EMBL" id="MHKI01000018">
    <property type="protein sequence ID" value="OGY86515.1"/>
    <property type="molecule type" value="Genomic_DNA"/>
</dbReference>
<dbReference type="InterPro" id="IPR050194">
    <property type="entry name" value="Glycosyltransferase_grp1"/>
</dbReference>
<protein>
    <recommendedName>
        <fullName evidence="5">Glycosyl transferase family 1 domain-containing protein</fullName>
    </recommendedName>
</protein>
<proteinExistence type="predicted"/>
<evidence type="ECO:0000313" key="4">
    <source>
        <dbReference type="Proteomes" id="UP000176420"/>
    </source>
</evidence>
<dbReference type="InterPro" id="IPR001296">
    <property type="entry name" value="Glyco_trans_1"/>
</dbReference>
<evidence type="ECO:0000313" key="3">
    <source>
        <dbReference type="EMBL" id="OGY86515.1"/>
    </source>
</evidence>
<dbReference type="GO" id="GO:0016757">
    <property type="term" value="F:glycosyltransferase activity"/>
    <property type="evidence" value="ECO:0007669"/>
    <property type="project" value="InterPro"/>
</dbReference>
<feature type="domain" description="Glycosyl transferase family 1" evidence="1">
    <location>
        <begin position="226"/>
        <end position="370"/>
    </location>
</feature>
<accession>A0A1G2BBW7</accession>
<dbReference type="SUPFAM" id="SSF53756">
    <property type="entry name" value="UDP-Glycosyltransferase/glycogen phosphorylase"/>
    <property type="match status" value="1"/>
</dbReference>
<evidence type="ECO:0008006" key="5">
    <source>
        <dbReference type="Google" id="ProtNLM"/>
    </source>
</evidence>
<evidence type="ECO:0000259" key="2">
    <source>
        <dbReference type="Pfam" id="PF13439"/>
    </source>
</evidence>
<reference evidence="3 4" key="1">
    <citation type="journal article" date="2016" name="Nat. Commun.">
        <title>Thousands of microbial genomes shed light on interconnected biogeochemical processes in an aquifer system.</title>
        <authorList>
            <person name="Anantharaman K."/>
            <person name="Brown C.T."/>
            <person name="Hug L.A."/>
            <person name="Sharon I."/>
            <person name="Castelle C.J."/>
            <person name="Probst A.J."/>
            <person name="Thomas B.C."/>
            <person name="Singh A."/>
            <person name="Wilkins M.J."/>
            <person name="Karaoz U."/>
            <person name="Brodie E.L."/>
            <person name="Williams K.H."/>
            <person name="Hubbard S.S."/>
            <person name="Banfield J.F."/>
        </authorList>
    </citation>
    <scope>NUCLEOTIDE SEQUENCE [LARGE SCALE GENOMIC DNA]</scope>
</reference>
<dbReference type="InterPro" id="IPR028098">
    <property type="entry name" value="Glyco_trans_4-like_N"/>
</dbReference>
<gene>
    <name evidence="3" type="ORF">A2319_01995</name>
</gene>
<dbReference type="PANTHER" id="PTHR45947:SF13">
    <property type="entry name" value="TRANSFERASE"/>
    <property type="match status" value="1"/>
</dbReference>
<dbReference type="Pfam" id="PF00534">
    <property type="entry name" value="Glycos_transf_1"/>
    <property type="match status" value="1"/>
</dbReference>
<organism evidence="3 4">
    <name type="scientific">Candidatus Kerfeldbacteria bacterium RIFOXYB2_FULL_38_14</name>
    <dbReference type="NCBI Taxonomy" id="1798547"/>
    <lineage>
        <taxon>Bacteria</taxon>
        <taxon>Candidatus Kerfeldiibacteriota</taxon>
    </lineage>
</organism>
<evidence type="ECO:0000259" key="1">
    <source>
        <dbReference type="Pfam" id="PF00534"/>
    </source>
</evidence>
<comment type="caution">
    <text evidence="3">The sequence shown here is derived from an EMBL/GenBank/DDBJ whole genome shotgun (WGS) entry which is preliminary data.</text>
</comment>
<dbReference type="Gene3D" id="3.40.50.2000">
    <property type="entry name" value="Glycogen Phosphorylase B"/>
    <property type="match status" value="2"/>
</dbReference>
<name>A0A1G2BBW7_9BACT</name>
<dbReference type="PANTHER" id="PTHR45947">
    <property type="entry name" value="SULFOQUINOVOSYL TRANSFERASE SQD2"/>
    <property type="match status" value="1"/>
</dbReference>
<dbReference type="Pfam" id="PF13439">
    <property type="entry name" value="Glyco_transf_4"/>
    <property type="match status" value="1"/>
</dbReference>